<proteinExistence type="predicted"/>
<organism evidence="1 2">
    <name type="scientific">Aquibacillus salsiterrae</name>
    <dbReference type="NCBI Taxonomy" id="2950439"/>
    <lineage>
        <taxon>Bacteria</taxon>
        <taxon>Bacillati</taxon>
        <taxon>Bacillota</taxon>
        <taxon>Bacilli</taxon>
        <taxon>Bacillales</taxon>
        <taxon>Bacillaceae</taxon>
        <taxon>Aquibacillus</taxon>
    </lineage>
</organism>
<dbReference type="AlphaFoldDB" id="A0A9X3WC89"/>
<dbReference type="RefSeq" id="WP_272446172.1">
    <property type="nucleotide sequence ID" value="NZ_JAMQKC010000006.1"/>
</dbReference>
<keyword evidence="2" id="KW-1185">Reference proteome</keyword>
<dbReference type="Proteomes" id="UP001145069">
    <property type="component" value="Unassembled WGS sequence"/>
</dbReference>
<protein>
    <submittedName>
        <fullName evidence="1">YuzB family protein</fullName>
    </submittedName>
</protein>
<reference evidence="1" key="1">
    <citation type="submission" date="2022-06" db="EMBL/GenBank/DDBJ databases">
        <title>Aquibacillus sp. a new bacterium isolated from soil saline samples.</title>
        <authorList>
            <person name="Galisteo C."/>
            <person name="De La Haba R."/>
            <person name="Sanchez-Porro C."/>
            <person name="Ventosa A."/>
        </authorList>
    </citation>
    <scope>NUCLEOTIDE SEQUENCE</scope>
    <source>
        <strain evidence="1">3ASR75-54</strain>
    </source>
</reference>
<sequence>MGILSKLLGKNGPKKIECCETNLMMFYSDEDLDNFEDFADEHGLEIKEMECLDNCEECPLSPYAVFDKQKIFADSPEEVLTKIKDIITKEQTT</sequence>
<gene>
    <name evidence="1" type="ORF">NC799_09260</name>
</gene>
<dbReference type="InterPro" id="IPR009910">
    <property type="entry name" value="DUF1450"/>
</dbReference>
<dbReference type="EMBL" id="JAMQKC010000006">
    <property type="protein sequence ID" value="MDC3417110.1"/>
    <property type="molecule type" value="Genomic_DNA"/>
</dbReference>
<dbReference type="Pfam" id="PF07293">
    <property type="entry name" value="DUF1450"/>
    <property type="match status" value="1"/>
</dbReference>
<evidence type="ECO:0000313" key="1">
    <source>
        <dbReference type="EMBL" id="MDC3417110.1"/>
    </source>
</evidence>
<comment type="caution">
    <text evidence="1">The sequence shown here is derived from an EMBL/GenBank/DDBJ whole genome shotgun (WGS) entry which is preliminary data.</text>
</comment>
<evidence type="ECO:0000313" key="2">
    <source>
        <dbReference type="Proteomes" id="UP001145069"/>
    </source>
</evidence>
<name>A0A9X3WC89_9BACI</name>
<accession>A0A9X3WC89</accession>